<evidence type="ECO:0000313" key="1">
    <source>
        <dbReference type="EMBL" id="URA09522.1"/>
    </source>
</evidence>
<proteinExistence type="predicted"/>
<keyword evidence="2" id="KW-1185">Reference proteome</keyword>
<protein>
    <submittedName>
        <fullName evidence="1">Uncharacterized protein</fullName>
    </submittedName>
</protein>
<sequence length="347" mass="40408">MWRPVFFLVFLCVGLGWSQVILDLRGYRYTEIFPWILKTNRIYDAIFIDTPFKGYSGRFFPTEEVYDYTDLGEKNQRGSVVTFLGSREEFDQMMMWAISNKLPVYVRVRLFQQRVGFLTNVWEDADFYPDYTVAFDRLQTSKKLKEIVALLMRMPVTFWVVDITGLEKTYQKKAAQWVRENFAKAFVMGDGEEYVTFSSMPFFRWRREIEENGRVREPAWTWNGVYVLPEENMSAAGVMYYFLARQKRVPIVITPGVVSLVERLEKASPAHWGNLRLIYAASDHLWGVSSEGVFSFYMGQSVRYTNYSLPLSGNLVSYFGSPYLLKTPGGVEGIFLPGSFSLWTIEK</sequence>
<reference evidence="1" key="2">
    <citation type="submission" date="2022-06" db="EMBL/GenBank/DDBJ databases">
        <title>Thermospira aquatica gen. nov., sp. nov.</title>
        <authorList>
            <person name="Ben Ali Gam Z."/>
            <person name="Labat M."/>
        </authorList>
    </citation>
    <scope>NUCLEOTIDE SEQUENCE</scope>
    <source>
        <strain evidence="1">F1F22</strain>
    </source>
</reference>
<name>A0AAX3BB85_9SPIR</name>
<dbReference type="AlphaFoldDB" id="A0AAX3BB85"/>
<dbReference type="RefSeq" id="WP_271434654.1">
    <property type="nucleotide sequence ID" value="NZ_CP073355.1"/>
</dbReference>
<dbReference type="EMBL" id="CP073355">
    <property type="protein sequence ID" value="URA09522.1"/>
    <property type="molecule type" value="Genomic_DNA"/>
</dbReference>
<dbReference type="KEGG" id="taqu:KDW03_08490"/>
<gene>
    <name evidence="1" type="ORF">KDW03_08490</name>
</gene>
<accession>A0AAX3BB85</accession>
<dbReference type="Proteomes" id="UP001056539">
    <property type="component" value="Chromosome"/>
</dbReference>
<organism evidence="1 2">
    <name type="scientific">Thermospira aquatica</name>
    <dbReference type="NCBI Taxonomy" id="2828656"/>
    <lineage>
        <taxon>Bacteria</taxon>
        <taxon>Pseudomonadati</taxon>
        <taxon>Spirochaetota</taxon>
        <taxon>Spirochaetia</taxon>
        <taxon>Brevinematales</taxon>
        <taxon>Thermospiraceae</taxon>
        <taxon>Thermospira</taxon>
    </lineage>
</organism>
<evidence type="ECO:0000313" key="2">
    <source>
        <dbReference type="Proteomes" id="UP001056539"/>
    </source>
</evidence>
<reference evidence="1" key="1">
    <citation type="submission" date="2021-04" db="EMBL/GenBank/DDBJ databases">
        <authorList>
            <person name="Postec A."/>
        </authorList>
    </citation>
    <scope>NUCLEOTIDE SEQUENCE</scope>
    <source>
        <strain evidence="1">F1F22</strain>
    </source>
</reference>